<keyword evidence="2" id="KW-1185">Reference proteome</keyword>
<sequence length="212" mass="23940">MSHHILLNFHAINANLKDAGWEGAKVDHNTPIVRANKEGDLFMRPYDVVVLLACFRRPSQLSKAAHKTKKSMGPAKIIVNDSIAKKLQNFYALRESELPGKSDVLLHTWGGVELQRVPGLKERLALAMSHSNKTAKGVYSVEKDHRVLIQPKPSIKTLTHPASNMLCSREKKRTLINISVKKDYRQPKKFLAINLCENYSFENVHTPTKNLV</sequence>
<evidence type="ECO:0000313" key="1">
    <source>
        <dbReference type="EMBL" id="CAF2742617.1"/>
    </source>
</evidence>
<comment type="caution">
    <text evidence="1">The sequence shown here is derived from an EMBL/GenBank/DDBJ whole genome shotgun (WGS) entry which is preliminary data.</text>
</comment>
<accession>A0A817FC63</accession>
<dbReference type="Proteomes" id="UP000675881">
    <property type="component" value="Unassembled WGS sequence"/>
</dbReference>
<dbReference type="EMBL" id="CAJNVT010000021">
    <property type="protein sequence ID" value="CAF2742617.1"/>
    <property type="molecule type" value="Genomic_DNA"/>
</dbReference>
<organism evidence="1 2">
    <name type="scientific">Lepeophtheirus salmonis</name>
    <name type="common">Salmon louse</name>
    <name type="synonym">Caligus salmonis</name>
    <dbReference type="NCBI Taxonomy" id="72036"/>
    <lineage>
        <taxon>Eukaryota</taxon>
        <taxon>Metazoa</taxon>
        <taxon>Ecdysozoa</taxon>
        <taxon>Arthropoda</taxon>
        <taxon>Crustacea</taxon>
        <taxon>Multicrustacea</taxon>
        <taxon>Hexanauplia</taxon>
        <taxon>Copepoda</taxon>
        <taxon>Siphonostomatoida</taxon>
        <taxon>Caligidae</taxon>
        <taxon>Lepeophtheirus</taxon>
    </lineage>
</organism>
<reference evidence="1" key="1">
    <citation type="submission" date="2021-02" db="EMBL/GenBank/DDBJ databases">
        <authorList>
            <person name="Bekaert M."/>
        </authorList>
    </citation>
    <scope>NUCLEOTIDE SEQUENCE</scope>
    <source>
        <strain evidence="1">IoA-00</strain>
    </source>
</reference>
<gene>
    <name evidence="1" type="ORF">LSAA_128</name>
</gene>
<proteinExistence type="predicted"/>
<evidence type="ECO:0000313" key="2">
    <source>
        <dbReference type="Proteomes" id="UP000675881"/>
    </source>
</evidence>
<protein>
    <submittedName>
        <fullName evidence="1">(salmon louse) hypothetical protein</fullName>
    </submittedName>
</protein>
<dbReference type="AlphaFoldDB" id="A0A817FC63"/>
<name>A0A817FC63_LEPSM</name>